<reference evidence="9" key="1">
    <citation type="submission" date="2016-11" db="UniProtKB">
        <authorList>
            <consortium name="WormBaseParasite"/>
        </authorList>
    </citation>
    <scope>IDENTIFICATION</scope>
</reference>
<evidence type="ECO:0000256" key="6">
    <source>
        <dbReference type="SAM" id="MobiDB-lite"/>
    </source>
</evidence>
<accession>A0A1I7Z1K2</accession>
<organism evidence="8 9">
    <name type="scientific">Steinernema glaseri</name>
    <dbReference type="NCBI Taxonomy" id="37863"/>
    <lineage>
        <taxon>Eukaryota</taxon>
        <taxon>Metazoa</taxon>
        <taxon>Ecdysozoa</taxon>
        <taxon>Nematoda</taxon>
        <taxon>Chromadorea</taxon>
        <taxon>Rhabditida</taxon>
        <taxon>Tylenchina</taxon>
        <taxon>Panagrolaimomorpha</taxon>
        <taxon>Strongyloidoidea</taxon>
        <taxon>Steinernematidae</taxon>
        <taxon>Steinernema</taxon>
    </lineage>
</organism>
<proteinExistence type="inferred from homology"/>
<dbReference type="InterPro" id="IPR018781">
    <property type="entry name" value="TPRA1/CAND2/CAND8"/>
</dbReference>
<feature type="transmembrane region" description="Helical" evidence="7">
    <location>
        <begin position="260"/>
        <end position="283"/>
    </location>
</feature>
<dbReference type="PANTHER" id="PTHR15876">
    <property type="entry name" value="TRANSMEMBRANE PROTEIN ADIPOCYTE-ASSOCIATED 1"/>
    <property type="match status" value="1"/>
</dbReference>
<keyword evidence="3 7" id="KW-0812">Transmembrane</keyword>
<comment type="subcellular location">
    <subcellularLocation>
        <location evidence="1">Membrane</location>
        <topology evidence="1">Multi-pass membrane protein</topology>
    </subcellularLocation>
</comment>
<evidence type="ECO:0000256" key="7">
    <source>
        <dbReference type="SAM" id="Phobius"/>
    </source>
</evidence>
<evidence type="ECO:0000256" key="4">
    <source>
        <dbReference type="ARBA" id="ARBA00022989"/>
    </source>
</evidence>
<evidence type="ECO:0000313" key="8">
    <source>
        <dbReference type="Proteomes" id="UP000095287"/>
    </source>
</evidence>
<name>A0A1I7Z1K2_9BILA</name>
<feature type="compositionally biased region" description="Low complexity" evidence="6">
    <location>
        <begin position="469"/>
        <end position="481"/>
    </location>
</feature>
<evidence type="ECO:0000256" key="2">
    <source>
        <dbReference type="ARBA" id="ARBA00010125"/>
    </source>
</evidence>
<feature type="region of interest" description="Disordered" evidence="6">
    <location>
        <begin position="469"/>
        <end position="497"/>
    </location>
</feature>
<dbReference type="Pfam" id="PF10160">
    <property type="entry name" value="Tmemb_40"/>
    <property type="match status" value="1"/>
</dbReference>
<evidence type="ECO:0000256" key="1">
    <source>
        <dbReference type="ARBA" id="ARBA00004141"/>
    </source>
</evidence>
<keyword evidence="8" id="KW-1185">Reference proteome</keyword>
<feature type="transmembrane region" description="Helical" evidence="7">
    <location>
        <begin position="338"/>
        <end position="356"/>
    </location>
</feature>
<dbReference type="PANTHER" id="PTHR15876:SF8">
    <property type="entry name" value="TRANSMEMBRANE PROTEIN ADIPOCYTE-ASSOCIATED 1"/>
    <property type="match status" value="1"/>
</dbReference>
<dbReference type="WBParaSite" id="L893_g21910.t3">
    <property type="protein sequence ID" value="L893_g21910.t3"/>
    <property type="gene ID" value="L893_g21910"/>
</dbReference>
<feature type="transmembrane region" description="Helical" evidence="7">
    <location>
        <begin position="168"/>
        <end position="191"/>
    </location>
</feature>
<dbReference type="AlphaFoldDB" id="A0A1I7Z1K2"/>
<protein>
    <submittedName>
        <fullName evidence="9">Integral membrane protein GPR175</fullName>
    </submittedName>
</protein>
<evidence type="ECO:0000256" key="3">
    <source>
        <dbReference type="ARBA" id="ARBA00022692"/>
    </source>
</evidence>
<sequence>MSVLHPDNPSTSLGHPRLPSFLDGSAAGDDPNGTAFSFSLFSSPADPLSHDELAWLAAGNDSSTQTPLISWNTHKDIRHFCKQILIARFPFLDVRYWDTAILIPNLLFLLFLLVKLGQIRQKLKQSRSPVFCAFFLLVYITTFLNITRCLVSMSISATHQIGEIIDKVLWLVLKFFLLSAELCVLSFGLLFGKSAQRDAIGDNALGHLDSGSSIRRALIVTLLFSLLHALLQSVLEFKFFDHHFIVNDSFNLYAHGGMTFWMMSSALFALIYSVACILPLTCCRRWGTLPRKSAKIAERGKFSFYIYCFCLALLNILQTVGAALIYVDCPDGMCIADLTSFVYFTLYTPIVYFVFLRRSISGKSTHGGGPLFSYHQQKDEGGDLQDTTVYYPRFSGLTSPSYDDLFDVDRISRNRMTYGGEYDYHPELSDPFTYSVPLMMSTPDSTVTTHVDSDQMHFDVSELSMASAEAKSASAGSSSTGTTGGHRQLRGLGTDGKLHFASDLSPDAYRSWERRHHHQHHQHP</sequence>
<dbReference type="GO" id="GO:0005886">
    <property type="term" value="C:plasma membrane"/>
    <property type="evidence" value="ECO:0007669"/>
    <property type="project" value="TreeGrafter"/>
</dbReference>
<keyword evidence="5 7" id="KW-0472">Membrane</keyword>
<dbReference type="GO" id="GO:0004930">
    <property type="term" value="F:G protein-coupled receptor activity"/>
    <property type="evidence" value="ECO:0007669"/>
    <property type="project" value="TreeGrafter"/>
</dbReference>
<evidence type="ECO:0000313" key="9">
    <source>
        <dbReference type="WBParaSite" id="L893_g21910.t3"/>
    </source>
</evidence>
<feature type="transmembrane region" description="Helical" evidence="7">
    <location>
        <begin position="96"/>
        <end position="116"/>
    </location>
</feature>
<evidence type="ECO:0000256" key="5">
    <source>
        <dbReference type="ARBA" id="ARBA00023136"/>
    </source>
</evidence>
<dbReference type="Proteomes" id="UP000095287">
    <property type="component" value="Unplaced"/>
</dbReference>
<comment type="similarity">
    <text evidence="2">Belongs to the UPF0359 family.</text>
</comment>
<feature type="transmembrane region" description="Helical" evidence="7">
    <location>
        <begin position="304"/>
        <end position="326"/>
    </location>
</feature>
<feature type="transmembrane region" description="Helical" evidence="7">
    <location>
        <begin position="128"/>
        <end position="148"/>
    </location>
</feature>
<feature type="transmembrane region" description="Helical" evidence="7">
    <location>
        <begin position="217"/>
        <end position="240"/>
    </location>
</feature>
<keyword evidence="4 7" id="KW-1133">Transmembrane helix</keyword>